<reference evidence="2" key="1">
    <citation type="journal article" date="2019" name="Int. J. Syst. Evol. Microbiol.">
        <title>The Global Catalogue of Microorganisms (GCM) 10K type strain sequencing project: providing services to taxonomists for standard genome sequencing and annotation.</title>
        <authorList>
            <consortium name="The Broad Institute Genomics Platform"/>
            <consortium name="The Broad Institute Genome Sequencing Center for Infectious Disease"/>
            <person name="Wu L."/>
            <person name="Ma J."/>
        </authorList>
    </citation>
    <scope>NUCLEOTIDE SEQUENCE [LARGE SCALE GENOMIC DNA]</scope>
    <source>
        <strain evidence="2">JCM 12165</strain>
    </source>
</reference>
<organism evidence="1 2">
    <name type="scientific">Bacillus daqingensis</name>
    <dbReference type="NCBI Taxonomy" id="872396"/>
    <lineage>
        <taxon>Bacteria</taxon>
        <taxon>Bacillati</taxon>
        <taxon>Bacillota</taxon>
        <taxon>Bacilli</taxon>
        <taxon>Bacillales</taxon>
        <taxon>Bacillaceae</taxon>
        <taxon>Bacillus</taxon>
    </lineage>
</organism>
<dbReference type="Proteomes" id="UP001595896">
    <property type="component" value="Unassembled WGS sequence"/>
</dbReference>
<comment type="caution">
    <text evidence="1">The sequence shown here is derived from an EMBL/GenBank/DDBJ whole genome shotgun (WGS) entry which is preliminary data.</text>
</comment>
<keyword evidence="2" id="KW-1185">Reference proteome</keyword>
<dbReference type="RefSeq" id="WP_377908014.1">
    <property type="nucleotide sequence ID" value="NZ_JBHSGK010000003.1"/>
</dbReference>
<proteinExistence type="predicted"/>
<protein>
    <submittedName>
        <fullName evidence="1">Uncharacterized protein</fullName>
    </submittedName>
</protein>
<name>A0ABV9NTL6_9BACI</name>
<accession>A0ABV9NTL6</accession>
<gene>
    <name evidence="1" type="ORF">ACFO4L_02220</name>
</gene>
<sequence>MKLTEEQLPESERPVWRKLQQLERREKQILWRLIQHSSKDHLCIVQNVTPAVNELEEQGLIQRNPAYQSRNGTSYYVLRRTPHLMKKLQTAAIRQEKAF</sequence>
<evidence type="ECO:0000313" key="1">
    <source>
        <dbReference type="EMBL" id="MFC4735390.1"/>
    </source>
</evidence>
<evidence type="ECO:0000313" key="2">
    <source>
        <dbReference type="Proteomes" id="UP001595896"/>
    </source>
</evidence>
<dbReference type="EMBL" id="JBHSGK010000003">
    <property type="protein sequence ID" value="MFC4735390.1"/>
    <property type="molecule type" value="Genomic_DNA"/>
</dbReference>